<dbReference type="PANTHER" id="PTHR33420:SF26">
    <property type="entry name" value="FIMBRIAL SUBUNIT"/>
    <property type="match status" value="1"/>
</dbReference>
<name>A0ABU5LDW0_9GAMM</name>
<dbReference type="Pfam" id="PF00419">
    <property type="entry name" value="Fimbrial"/>
    <property type="match status" value="1"/>
</dbReference>
<dbReference type="InterPro" id="IPR036937">
    <property type="entry name" value="Adhesion_dom_fimbrial_sf"/>
</dbReference>
<dbReference type="PANTHER" id="PTHR33420">
    <property type="entry name" value="FIMBRIAL SUBUNIT ELFA-RELATED"/>
    <property type="match status" value="1"/>
</dbReference>
<evidence type="ECO:0000313" key="3">
    <source>
        <dbReference type="EMBL" id="MDZ7278117.1"/>
    </source>
</evidence>
<dbReference type="Proteomes" id="UP001288620">
    <property type="component" value="Unassembled WGS sequence"/>
</dbReference>
<protein>
    <submittedName>
        <fullName evidence="3">Type 1 fimbrial protein</fullName>
    </submittedName>
</protein>
<sequence>MKLNKIMCGAVLAMGFISAAQANQGSGTVNFTGAIIDAPCSIKPESLDQTVELGQIANAALSAGSNTGASVPRAFDIKLENCAFTGDKTVEVTFKGPQSQFDTDSLALLGNTSSASIVLTDISNNKVVLQKPTAAQKLTTGNNTLRFYAYVQASGGDTSAIVPGAFQSAAQFELNYL</sequence>
<evidence type="ECO:0000313" key="4">
    <source>
        <dbReference type="Proteomes" id="UP001288620"/>
    </source>
</evidence>
<accession>A0ABU5LDW0</accession>
<feature type="signal peptide" evidence="1">
    <location>
        <begin position="1"/>
        <end position="22"/>
    </location>
</feature>
<feature type="chain" id="PRO_5045647575" evidence="1">
    <location>
        <begin position="23"/>
        <end position="177"/>
    </location>
</feature>
<dbReference type="InterPro" id="IPR050263">
    <property type="entry name" value="Bact_Fimbrial_Adh_Pro"/>
</dbReference>
<gene>
    <name evidence="3" type="ORF">N4G40_07490</name>
</gene>
<feature type="domain" description="Fimbrial-type adhesion" evidence="2">
    <location>
        <begin position="30"/>
        <end position="176"/>
    </location>
</feature>
<proteinExistence type="predicted"/>
<comment type="caution">
    <text evidence="3">The sequence shown here is derived from an EMBL/GenBank/DDBJ whole genome shotgun (WGS) entry which is preliminary data.</text>
</comment>
<reference evidence="4" key="1">
    <citation type="submission" date="2023-07" db="EMBL/GenBank/DDBJ databases">
        <title>Structural and functional analysis of rice phyllospheric bacteria for their antimicrobial properties and defense elicitation against blast disease.</title>
        <authorList>
            <person name="Sahu K.P."/>
            <person name="Asharani P."/>
            <person name="Kumar M."/>
            <person name="Reddy B."/>
            <person name="Kumar A."/>
        </authorList>
    </citation>
    <scope>NUCLEOTIDE SEQUENCE [LARGE SCALE GENOMIC DNA]</scope>
    <source>
        <strain evidence="4">OsEp_Plm_30P10</strain>
    </source>
</reference>
<evidence type="ECO:0000256" key="1">
    <source>
        <dbReference type="SAM" id="SignalP"/>
    </source>
</evidence>
<dbReference type="Gene3D" id="2.60.40.1090">
    <property type="entry name" value="Fimbrial-type adhesion domain"/>
    <property type="match status" value="1"/>
</dbReference>
<dbReference type="SUPFAM" id="SSF49401">
    <property type="entry name" value="Bacterial adhesins"/>
    <property type="match status" value="1"/>
</dbReference>
<dbReference type="EMBL" id="JAOBTT010000001">
    <property type="protein sequence ID" value="MDZ7278117.1"/>
    <property type="molecule type" value="Genomic_DNA"/>
</dbReference>
<keyword evidence="4" id="KW-1185">Reference proteome</keyword>
<keyword evidence="1" id="KW-0732">Signal</keyword>
<dbReference type="InterPro" id="IPR008966">
    <property type="entry name" value="Adhesion_dom_sf"/>
</dbReference>
<evidence type="ECO:0000259" key="2">
    <source>
        <dbReference type="Pfam" id="PF00419"/>
    </source>
</evidence>
<dbReference type="InterPro" id="IPR000259">
    <property type="entry name" value="Adhesion_dom_fimbrial"/>
</dbReference>
<organism evidence="3 4">
    <name type="scientific">Pantoea eucrina</name>
    <dbReference type="NCBI Taxonomy" id="472693"/>
    <lineage>
        <taxon>Bacteria</taxon>
        <taxon>Pseudomonadati</taxon>
        <taxon>Pseudomonadota</taxon>
        <taxon>Gammaproteobacteria</taxon>
        <taxon>Enterobacterales</taxon>
        <taxon>Erwiniaceae</taxon>
        <taxon>Pantoea</taxon>
    </lineage>
</organism>